<evidence type="ECO:0000256" key="39">
    <source>
        <dbReference type="ARBA" id="ARBA00023212"/>
    </source>
</evidence>
<dbReference type="GO" id="GO:0045335">
    <property type="term" value="C:phagocytic vesicle"/>
    <property type="evidence" value="ECO:0007669"/>
    <property type="project" value="UniProtKB-SubCell"/>
</dbReference>
<dbReference type="GO" id="GO:0004674">
    <property type="term" value="F:protein serine/threonine kinase activity"/>
    <property type="evidence" value="ECO:0007669"/>
    <property type="project" value="UniProtKB-KW"/>
</dbReference>
<dbReference type="GO" id="GO:0070013">
    <property type="term" value="C:intracellular organelle lumen"/>
    <property type="evidence" value="ECO:0007669"/>
    <property type="project" value="UniProtKB-ARBA"/>
</dbReference>
<dbReference type="FunFam" id="1.25.10.10:FF:000232">
    <property type="entry name" value="leucine-rich repeat serine/threonine-protein kinase 2 isoform X1"/>
    <property type="match status" value="1"/>
</dbReference>
<dbReference type="InterPro" id="IPR036770">
    <property type="entry name" value="Ankyrin_rpt-contain_sf"/>
</dbReference>
<dbReference type="GO" id="GO:0009968">
    <property type="term" value="P:negative regulation of signal transduction"/>
    <property type="evidence" value="ECO:0007669"/>
    <property type="project" value="UniProtKB-ARBA"/>
</dbReference>
<dbReference type="PROSITE" id="PS51424">
    <property type="entry name" value="ROC"/>
    <property type="match status" value="1"/>
</dbReference>
<dbReference type="FunFam" id="3.30.200.20:FF:000313">
    <property type="entry name" value="Leucine-rich repeat serine/threonine-protein kinase 2"/>
    <property type="match status" value="1"/>
</dbReference>
<reference evidence="52" key="1">
    <citation type="submission" date="2025-08" db="UniProtKB">
        <authorList>
            <consortium name="RefSeq"/>
        </authorList>
    </citation>
    <scope>IDENTIFICATION</scope>
    <source>
        <tissue evidence="52">Muscle</tissue>
    </source>
</reference>
<evidence type="ECO:0000256" key="1">
    <source>
        <dbReference type="ARBA" id="ARBA00001946"/>
    </source>
</evidence>
<comment type="cofactor">
    <cofactor evidence="1">
        <name>Mg(2+)</name>
        <dbReference type="ChEBI" id="CHEBI:18420"/>
    </cofactor>
</comment>
<dbReference type="SUPFAM" id="SSF52540">
    <property type="entry name" value="P-loop containing nucleoside triphosphate hydrolases"/>
    <property type="match status" value="1"/>
</dbReference>
<dbReference type="PANTHER" id="PTHR48005:SF13">
    <property type="entry name" value="SERINE_THREONINE-PROTEIN KINASE DDB_G0278509-RELATED"/>
    <property type="match status" value="1"/>
</dbReference>
<dbReference type="OrthoDB" id="8940716at2759"/>
<dbReference type="Gene3D" id="1.25.40.20">
    <property type="entry name" value="Ankyrin repeat-containing domain"/>
    <property type="match status" value="1"/>
</dbReference>
<evidence type="ECO:0000256" key="20">
    <source>
        <dbReference type="ARBA" id="ARBA00022614"/>
    </source>
</evidence>
<dbReference type="GO" id="GO:0048513">
    <property type="term" value="P:animal organ development"/>
    <property type="evidence" value="ECO:0007669"/>
    <property type="project" value="UniProtKB-ARBA"/>
</dbReference>
<dbReference type="FunFam" id="1.25.10.10:FF:000215">
    <property type="entry name" value="leucine-rich repeat serine/threonine-protein kinase 2"/>
    <property type="match status" value="1"/>
</dbReference>
<dbReference type="PROSITE" id="PS51419">
    <property type="entry name" value="RAB"/>
    <property type="match status" value="1"/>
</dbReference>
<dbReference type="InterPro" id="IPR011989">
    <property type="entry name" value="ARM-like"/>
</dbReference>
<dbReference type="GO" id="GO:0010468">
    <property type="term" value="P:regulation of gene expression"/>
    <property type="evidence" value="ECO:0007669"/>
    <property type="project" value="UniProtKB-ARBA"/>
</dbReference>
<dbReference type="InterPro" id="IPR051420">
    <property type="entry name" value="Ser_Thr_Kinases_DiverseReg"/>
</dbReference>
<keyword evidence="27" id="KW-1000">Mitochondrion outer membrane</keyword>
<keyword evidence="29" id="KW-0256">Endoplasmic reticulum</keyword>
<keyword evidence="20" id="KW-0433">Leucine-rich repeat</keyword>
<dbReference type="GO" id="GO:0005886">
    <property type="term" value="C:plasma membrane"/>
    <property type="evidence" value="ECO:0007669"/>
    <property type="project" value="UniProtKB-ARBA"/>
</dbReference>
<dbReference type="Gene3D" id="3.80.10.10">
    <property type="entry name" value="Ribonuclease Inhibitor"/>
    <property type="match status" value="2"/>
</dbReference>
<keyword evidence="32" id="KW-0072">Autophagy</keyword>
<dbReference type="GO" id="GO:0060159">
    <property type="term" value="P:regulation of dopamine receptor signaling pathway"/>
    <property type="evidence" value="ECO:0007669"/>
    <property type="project" value="UniProtKB-ARBA"/>
</dbReference>
<evidence type="ECO:0000256" key="35">
    <source>
        <dbReference type="ARBA" id="ARBA00023054"/>
    </source>
</evidence>
<dbReference type="GO" id="GO:0005856">
    <property type="term" value="C:cytoskeleton"/>
    <property type="evidence" value="ECO:0007669"/>
    <property type="project" value="UniProtKB-SubCell"/>
</dbReference>
<dbReference type="Gene3D" id="1.10.510.10">
    <property type="entry name" value="Transferase(Phosphotransferase) domain 1"/>
    <property type="match status" value="1"/>
</dbReference>
<evidence type="ECO:0000256" key="6">
    <source>
        <dbReference type="ARBA" id="ARBA00004371"/>
    </source>
</evidence>
<dbReference type="GO" id="GO:0051247">
    <property type="term" value="P:positive regulation of protein metabolic process"/>
    <property type="evidence" value="ECO:0007669"/>
    <property type="project" value="UniProtKB-ARBA"/>
</dbReference>
<evidence type="ECO:0000256" key="47">
    <source>
        <dbReference type="PROSITE-ProRule" id="PRU10141"/>
    </source>
</evidence>
<evidence type="ECO:0000256" key="43">
    <source>
        <dbReference type="ARBA" id="ARBA00047899"/>
    </source>
</evidence>
<dbReference type="GO" id="GO:0045121">
    <property type="term" value="C:membrane raft"/>
    <property type="evidence" value="ECO:0007669"/>
    <property type="project" value="UniProtKB-ARBA"/>
</dbReference>
<evidence type="ECO:0000256" key="32">
    <source>
        <dbReference type="ARBA" id="ARBA00023006"/>
    </source>
</evidence>
<evidence type="ECO:0000256" key="5">
    <source>
        <dbReference type="ARBA" id="ARBA00004279"/>
    </source>
</evidence>
<dbReference type="SMART" id="SM00220">
    <property type="entry name" value="S_TKc"/>
    <property type="match status" value="1"/>
</dbReference>
<dbReference type="Pfam" id="PF23744">
    <property type="entry name" value="ARM_LRRK2"/>
    <property type="match status" value="1"/>
</dbReference>
<dbReference type="GO" id="GO:0043195">
    <property type="term" value="C:terminal bouton"/>
    <property type="evidence" value="ECO:0007669"/>
    <property type="project" value="UniProtKB-ARBA"/>
</dbReference>
<evidence type="ECO:0000256" key="48">
    <source>
        <dbReference type="SAM" id="MobiDB-lite"/>
    </source>
</evidence>
<evidence type="ECO:0000256" key="28">
    <source>
        <dbReference type="ARBA" id="ARBA00022801"/>
    </source>
</evidence>
<keyword evidence="39" id="KW-0206">Cytoskeleton</keyword>
<dbReference type="PROSITE" id="PS50011">
    <property type="entry name" value="PROTEIN_KINASE_DOM"/>
    <property type="match status" value="1"/>
</dbReference>
<dbReference type="PROSITE" id="PS00108">
    <property type="entry name" value="PROTEIN_KINASE_ST"/>
    <property type="match status" value="1"/>
</dbReference>
<comment type="similarity">
    <text evidence="13">Belongs to the protein kinase superfamily. TKL Ser/Thr protein kinase family.</text>
</comment>
<dbReference type="Pfam" id="PF23745">
    <property type="entry name" value="ANK_LRRK2"/>
    <property type="match status" value="1"/>
</dbReference>
<keyword evidence="35" id="KW-0175">Coiled coil</keyword>
<feature type="region of interest" description="Disordered" evidence="48">
    <location>
        <begin position="948"/>
        <end position="969"/>
    </location>
</feature>
<dbReference type="GO" id="GO:0007166">
    <property type="term" value="P:cell surface receptor signaling pathway"/>
    <property type="evidence" value="ECO:0007669"/>
    <property type="project" value="UniProtKB-ARBA"/>
</dbReference>
<dbReference type="GO" id="GO:0061001">
    <property type="term" value="P:regulation of dendritic spine morphogenesis"/>
    <property type="evidence" value="ECO:0007669"/>
    <property type="project" value="UniProtKB-ARBA"/>
</dbReference>
<dbReference type="FunFam" id="3.80.10.10:FF:000179">
    <property type="entry name" value="leucine-rich repeat serine/threonine-protein kinase 2"/>
    <property type="match status" value="1"/>
</dbReference>
<dbReference type="GO" id="GO:0016787">
    <property type="term" value="F:hydrolase activity"/>
    <property type="evidence" value="ECO:0007669"/>
    <property type="project" value="UniProtKB-KW"/>
</dbReference>
<dbReference type="FunFam" id="2.130.10.10:FF:000481">
    <property type="entry name" value="Leucine-rich repeat serine/threonine-protein kinase 2"/>
    <property type="match status" value="1"/>
</dbReference>
<dbReference type="CDD" id="cd09914">
    <property type="entry name" value="RocCOR"/>
    <property type="match status" value="1"/>
</dbReference>
<keyword evidence="23 47" id="KW-0547">Nucleotide-binding</keyword>
<dbReference type="Pfam" id="PF08477">
    <property type="entry name" value="Roc"/>
    <property type="match status" value="1"/>
</dbReference>
<dbReference type="PRINTS" id="PR00449">
    <property type="entry name" value="RASTRNSFRMNG"/>
</dbReference>
<dbReference type="InterPro" id="IPR032171">
    <property type="entry name" value="COR-A"/>
</dbReference>
<dbReference type="GO" id="GO:0042802">
    <property type="term" value="F:identical protein binding"/>
    <property type="evidence" value="ECO:0007669"/>
    <property type="project" value="UniProtKB-ARBA"/>
</dbReference>
<dbReference type="GO" id="GO:0051239">
    <property type="term" value="P:regulation of multicellular organismal process"/>
    <property type="evidence" value="ECO:0007669"/>
    <property type="project" value="UniProtKB-ARBA"/>
</dbReference>
<evidence type="ECO:0000256" key="46">
    <source>
        <dbReference type="ARBA" id="ARBA00067643"/>
    </source>
</evidence>
<dbReference type="PROSITE" id="PS51450">
    <property type="entry name" value="LRR"/>
    <property type="match status" value="6"/>
</dbReference>
<evidence type="ECO:0000256" key="37">
    <source>
        <dbReference type="ARBA" id="ARBA00023134"/>
    </source>
</evidence>
<keyword evidence="17" id="KW-0723">Serine/threonine-protein kinase</keyword>
<dbReference type="GO" id="GO:0060828">
    <property type="term" value="P:regulation of canonical Wnt signaling pathway"/>
    <property type="evidence" value="ECO:0007669"/>
    <property type="project" value="UniProtKB-ARBA"/>
</dbReference>
<keyword evidence="41" id="KW-0966">Cell projection</keyword>
<keyword evidence="31" id="KW-0832">Ubl conjugation</keyword>
<sequence length="2519" mass="285261">MASGSCQGCEAEDEETLKKLIVRLNNVQEGKQIETLVQILEDMLVFTYADHACKLFQGKNIHMSLLIVLDSYMRVASVQQVGWSLLCKLIEICPNTMQSLMGPQDIGHDWEVLGVHQLIIKMLTVHNANVNLLTVGLKALDLLLTSDKITLLILDEESDIFLLIFDAMRTFSANDEVQKLGCKALHVLFERVSEEQLTEFVENKDYMVLLSALKQFKDEEEIVLYVLRCLHSLASPCSNVEVLMSGNVRCYNIVVEAMKAFPLNEKIQEVSCCVLHRLTLGNFFNILVLNDVHEFVVTAVQRYSRNAALQIAALSCLALLNLEEKNENRENDEEEEDKLFWLEACYKALTWHRKNKHVQEAACWALNNLLMYQNSLHEKIGDEDGQFPAHKEVMLSMLMHSSSKKVFQASANALSTLLEQNVYFRKILLSKGIYLNVLELMQRHIHSPEVAESGCKMLNHLFDGSNTSLDTMAAVAPKIITVMKSHETSLSVQLEALRAILHFIVPGMPEKSREDTEYQHKLTMVTKLCFRNDIHKLVLVSLNKFIGNPGIQKCGLKVISSIARFPDALELLSLEGAIDSVLQTLRMYPDDQEIQCLGLGLIGCLITKKNLFMGTWHLLAKILASSLQRFKDMPELQIQGFQTSLRMLELSESFSKLLVHYSFDSVVFHHLSSSLMEQKDQQFLNLCCKCFAKLAMDDELKCVMLERACDQNNSIMVECLLLLGADANREKEGTSLICQVCEKASSPKLVELLLNSGSREQDVRKALTISIGKGDSQTISLLLRRLALDLANNSICLGGFCIGKIEPSWLVPLFPDKTSNSRKETNIGSTLARLVLRCQMRSATEEGAASGSDGNFSEEVIDKFDEWTFIPESYVDSVFAQSDDVDSEGSEGSFLVKKKSNSISVGEFYRDPALQRCSPNLQRHSSSLGPIFDHEDLLKQKRKILSSDDSLRSSKLPSHMRPSESMSSLASEREYITSLDLSANELKDIEALSKKRCISGHLEHLEKLELHQNALTSFPQQLCEILRCLTHLDLHSNKFTSFPCYLLKMNCIANLDISRNDIGPSVVLDPVVKCPTLKQLNLSYNQLTSVPENLGDVVEKLEQLILEGNKISGICSPLSLKELKILNLSKNHISSLSEEFLEACPKVEIFSARMNFLAAVPCLPSSVTSVKLSQNRFTCVPEAILNLPHLRSLDMSNNDIQYLPSPAHWKSLNLRELLFSHNKISILDLSEKAYAWSRVEKLHLSHNKLKEIPPEIGCLENLTSLDVSYNLELKSFPNEMGKLSKIWDLPLDELRLNFDFKHIGCKAKDIIRFLQQRLKKAVPYNRMKLMIVGNTGSGKTTLLQQLMKIKKSELGVQSATVGIDVKDWPIQIRVKRKKDLILNVWDFAGREEFYSTHPHFMTQRSLYLAVYDLSKGQAEVDAMKPWLFNIKARASSSPVILVGTHLDVSDEKQRKACISKITKELLNKRGFPAIRDYHFVNATEESDALAKLRKTIVNESLNFKIRDQPVVGQLIPDCYVELEKIILSERKNVPIEFPVIDRKRLLQLVKENQLQLDENELPHAVHFLNESGVLLHFQDPALQLSNLYFVEPKWLCKIMAQILTVKVEGYPKHPKGIISRRDVEKFLSKKKRFPKNYMLQYFKLLEKFQIALPIGEEYLLVPSSLSDHRPVIELPHCENSEIIIRLYEMPYFPMGFWSRLINRLLEISPYMLSGRERALRPNRMYWRQGIYLNWSPEAYCLVGSEVLDNHPESFLKITVPSCRKGCILLGQVVDHIDSLMEEWFPGLLEIDICGEGETLLKKWALYSFNDGEEHQKILLDNLMKKAEEGDLLINPDQPRLTIPISQIAPDLVLADLPRNIMLNNDGLEFEQAPEFLLGDGSFGSVYRATYEGEEVAVKIFNKHTSLRLLRQELVVLCHLHHPSLISLLAAGIRPRMLVMELASKGSLDRLLQQDKASLTRTLQHRIALHVADGLRYLHSAMIIYRDLKPHNVLLFTLYPNAAIIAKIADYGIAQYCCKMGIKTSEGTPGFRAPEVARGNVIYNQQADVYSFGLLLYDILTTGGRIAEGLKFPNEFDELAIQGKLPDPVKEYGCAPWPMVEKLIKRCLKENPQERPTSAQVFDLLNSAELICLMRHISIPKNFIVECMVPTNPNSKNPRIWLGCGHTDKGQLLFFDLNNERCTSEEVTDSRILCLALVHLPVEKESWIVSGTQSGMLLAINTEDAQKRHTLEKMTDSITCLYCSSFSKQSKQKSFLLVGTADGNLAIFEDKAVKCKGAAPLRILNIGNVSTPLMCLSESMNSTEKNIMWGGCGTKVFSFSDDFTIQKLIETKTNQLFSYATFSDSNIIAVVVDTALYIAKKNSPFVEVWDKKTEKLCELIDCMHFLKEELVKVNKESKHNMCYSGRVKTLCLQKNTALWIGTGGGHVLLLDLSTRRIIHIIHNSYDSVRVMMTAQLGSLKNAMLVLGYTRKSTEDAQHQKELQSCLSIWDINLPHEVQNLEKHIEVRKELAEKMRRISVE</sequence>
<evidence type="ECO:0000256" key="25">
    <source>
        <dbReference type="ARBA" id="ARBA00022777"/>
    </source>
</evidence>
<dbReference type="InterPro" id="IPR003591">
    <property type="entry name" value="Leu-rich_rpt_typical-subtyp"/>
</dbReference>
<evidence type="ECO:0000256" key="36">
    <source>
        <dbReference type="ARBA" id="ARBA00023128"/>
    </source>
</evidence>
<dbReference type="InterPro" id="IPR056602">
    <property type="entry name" value="Beta-prop_LRRK2"/>
</dbReference>
<dbReference type="CDD" id="cd14068">
    <property type="entry name" value="STKc_LRRK2"/>
    <property type="match status" value="1"/>
</dbReference>
<feature type="binding site" evidence="47">
    <location>
        <position position="1898"/>
    </location>
    <ligand>
        <name>ATP</name>
        <dbReference type="ChEBI" id="CHEBI:30616"/>
    </ligand>
</feature>
<dbReference type="FunFam" id="3.80.10.10:FF:000110">
    <property type="entry name" value="Leucine-rich repeat serine/threonine-protein kinase 2"/>
    <property type="match status" value="1"/>
</dbReference>
<keyword evidence="40" id="KW-0458">Lysosome</keyword>
<evidence type="ECO:0000259" key="50">
    <source>
        <dbReference type="PROSITE" id="PS51424"/>
    </source>
</evidence>
<dbReference type="PROSITE" id="PS00107">
    <property type="entry name" value="PROTEIN_KINASE_ATP"/>
    <property type="match status" value="1"/>
</dbReference>
<dbReference type="GO" id="GO:0070971">
    <property type="term" value="C:endoplasmic reticulum exit site"/>
    <property type="evidence" value="ECO:0007669"/>
    <property type="project" value="UniProtKB-ARBA"/>
</dbReference>
<comment type="catalytic activity">
    <reaction evidence="45">
        <text>L-seryl-[protein] + ATP = O-phospho-L-seryl-[protein] + ADP + H(+)</text>
        <dbReference type="Rhea" id="RHEA:17989"/>
        <dbReference type="Rhea" id="RHEA-COMP:9863"/>
        <dbReference type="Rhea" id="RHEA-COMP:11604"/>
        <dbReference type="ChEBI" id="CHEBI:15378"/>
        <dbReference type="ChEBI" id="CHEBI:29999"/>
        <dbReference type="ChEBI" id="CHEBI:30616"/>
        <dbReference type="ChEBI" id="CHEBI:83421"/>
        <dbReference type="ChEBI" id="CHEBI:456216"/>
        <dbReference type="EC" id="2.7.11.1"/>
    </reaction>
</comment>
<dbReference type="GO" id="GO:0005741">
    <property type="term" value="C:mitochondrial outer membrane"/>
    <property type="evidence" value="ECO:0007669"/>
    <property type="project" value="UniProtKB-SubCell"/>
</dbReference>
<dbReference type="InterPro" id="IPR056597">
    <property type="entry name" value="ARM_LRRK2"/>
</dbReference>
<dbReference type="GO" id="GO:0005768">
    <property type="term" value="C:endosome"/>
    <property type="evidence" value="ECO:0007669"/>
    <property type="project" value="UniProtKB-SubCell"/>
</dbReference>
<keyword evidence="37" id="KW-0342">GTP-binding</keyword>
<dbReference type="GO" id="GO:0051018">
    <property type="term" value="F:protein kinase A binding"/>
    <property type="evidence" value="ECO:0007669"/>
    <property type="project" value="UniProtKB-ARBA"/>
</dbReference>
<evidence type="ECO:0000256" key="27">
    <source>
        <dbReference type="ARBA" id="ARBA00022787"/>
    </source>
</evidence>
<evidence type="ECO:0000256" key="38">
    <source>
        <dbReference type="ARBA" id="ARBA00023136"/>
    </source>
</evidence>
<evidence type="ECO:0000256" key="23">
    <source>
        <dbReference type="ARBA" id="ARBA00022741"/>
    </source>
</evidence>
<evidence type="ECO:0000256" key="10">
    <source>
        <dbReference type="ARBA" id="ARBA00004450"/>
    </source>
</evidence>
<evidence type="ECO:0000256" key="13">
    <source>
        <dbReference type="ARBA" id="ARBA00005843"/>
    </source>
</evidence>
<keyword evidence="19" id="KW-0853">WD repeat</keyword>
<dbReference type="SUPFAM" id="SSF52058">
    <property type="entry name" value="L domain-like"/>
    <property type="match status" value="1"/>
</dbReference>
<evidence type="ECO:0000256" key="40">
    <source>
        <dbReference type="ARBA" id="ARBA00023228"/>
    </source>
</evidence>
<evidence type="ECO:0000256" key="8">
    <source>
        <dbReference type="ARBA" id="ARBA00004406"/>
    </source>
</evidence>
<dbReference type="SUPFAM" id="SSF56112">
    <property type="entry name" value="Protein kinase-like (PK-like)"/>
    <property type="match status" value="1"/>
</dbReference>
<dbReference type="GO" id="GO:0043204">
    <property type="term" value="C:perikaryon"/>
    <property type="evidence" value="ECO:0007669"/>
    <property type="project" value="UniProtKB-SubCell"/>
</dbReference>
<dbReference type="GO" id="GO:0030182">
    <property type="term" value="P:neuron differentiation"/>
    <property type="evidence" value="ECO:0007669"/>
    <property type="project" value="UniProtKB-ARBA"/>
</dbReference>
<dbReference type="GO" id="GO:1902531">
    <property type="term" value="P:regulation of intracellular signal transduction"/>
    <property type="evidence" value="ECO:0007669"/>
    <property type="project" value="UniProtKB-ARBA"/>
</dbReference>
<dbReference type="InterPro" id="IPR015943">
    <property type="entry name" value="WD40/YVTN_repeat-like_dom_sf"/>
</dbReference>
<dbReference type="InterPro" id="IPR008271">
    <property type="entry name" value="Ser/Thr_kinase_AS"/>
</dbReference>
<dbReference type="InterPro" id="IPR016024">
    <property type="entry name" value="ARM-type_fold"/>
</dbReference>
<feature type="domain" description="Roc" evidence="50">
    <location>
        <begin position="1320"/>
        <end position="1503"/>
    </location>
</feature>
<dbReference type="SUPFAM" id="SSF48371">
    <property type="entry name" value="ARM repeat"/>
    <property type="match status" value="2"/>
</dbReference>
<name>A0A8B7QJF3_HIPAR</name>
<dbReference type="GO" id="GO:0000139">
    <property type="term" value="C:Golgi membrane"/>
    <property type="evidence" value="ECO:0007669"/>
    <property type="project" value="UniProtKB-SubCell"/>
</dbReference>
<keyword evidence="22" id="KW-0677">Repeat</keyword>
<dbReference type="GO" id="GO:0006914">
    <property type="term" value="P:autophagy"/>
    <property type="evidence" value="ECO:0007669"/>
    <property type="project" value="UniProtKB-KW"/>
</dbReference>
<dbReference type="Proteomes" id="UP000694851">
    <property type="component" value="Unplaced"/>
</dbReference>
<evidence type="ECO:0000256" key="34">
    <source>
        <dbReference type="ARBA" id="ARBA00023034"/>
    </source>
</evidence>
<keyword evidence="30 47" id="KW-0067">ATP-binding</keyword>
<dbReference type="GO" id="GO:0009653">
    <property type="term" value="P:anatomical structure morphogenesis"/>
    <property type="evidence" value="ECO:0007669"/>
    <property type="project" value="UniProtKB-ARBA"/>
</dbReference>
<dbReference type="GO" id="GO:0005764">
    <property type="term" value="C:lysosome"/>
    <property type="evidence" value="ECO:0007669"/>
    <property type="project" value="UniProtKB-SubCell"/>
</dbReference>
<evidence type="ECO:0000256" key="4">
    <source>
        <dbReference type="ARBA" id="ARBA00004262"/>
    </source>
</evidence>
<dbReference type="GO" id="GO:0030162">
    <property type="term" value="P:regulation of proteolysis"/>
    <property type="evidence" value="ECO:0007669"/>
    <property type="project" value="UniProtKB-ARBA"/>
</dbReference>
<dbReference type="GO" id="GO:0010508">
    <property type="term" value="P:positive regulation of autophagy"/>
    <property type="evidence" value="ECO:0007669"/>
    <property type="project" value="UniProtKB-ARBA"/>
</dbReference>
<evidence type="ECO:0000256" key="45">
    <source>
        <dbReference type="ARBA" id="ARBA00048679"/>
    </source>
</evidence>
<evidence type="ECO:0000313" key="52">
    <source>
        <dbReference type="RefSeq" id="XP_019488305.1"/>
    </source>
</evidence>
<dbReference type="PANTHER" id="PTHR48005">
    <property type="entry name" value="LEUCINE RICH REPEAT KINASE 2"/>
    <property type="match status" value="1"/>
</dbReference>
<evidence type="ECO:0000259" key="49">
    <source>
        <dbReference type="PROSITE" id="PS50011"/>
    </source>
</evidence>
<evidence type="ECO:0000256" key="14">
    <source>
        <dbReference type="ARBA" id="ARBA00012513"/>
    </source>
</evidence>
<dbReference type="InterPro" id="IPR036322">
    <property type="entry name" value="WD40_repeat_dom_sf"/>
</dbReference>
<keyword evidence="34" id="KW-0333">Golgi apparatus</keyword>
<dbReference type="GO" id="GO:0030159">
    <property type="term" value="F:signaling receptor complex adaptor activity"/>
    <property type="evidence" value="ECO:0007669"/>
    <property type="project" value="UniProtKB-ARBA"/>
</dbReference>
<evidence type="ECO:0000256" key="11">
    <source>
        <dbReference type="ARBA" id="ARBA00004484"/>
    </source>
</evidence>
<dbReference type="Pfam" id="PF00069">
    <property type="entry name" value="Pkinase"/>
    <property type="match status" value="1"/>
</dbReference>
<evidence type="ECO:0000256" key="12">
    <source>
        <dbReference type="ARBA" id="ARBA00004489"/>
    </source>
</evidence>
<dbReference type="GO" id="GO:0030672">
    <property type="term" value="C:synaptic vesicle membrane"/>
    <property type="evidence" value="ECO:0007669"/>
    <property type="project" value="UniProtKB-SubCell"/>
</dbReference>
<dbReference type="CTD" id="120892"/>
<evidence type="ECO:0000256" key="7">
    <source>
        <dbReference type="ARBA" id="ARBA00004395"/>
    </source>
</evidence>
<evidence type="ECO:0000256" key="44">
    <source>
        <dbReference type="ARBA" id="ARBA00048548"/>
    </source>
</evidence>
<dbReference type="Pfam" id="PF25497">
    <property type="entry name" value="COR-B"/>
    <property type="match status" value="1"/>
</dbReference>
<proteinExistence type="inferred from homology"/>
<dbReference type="GO" id="GO:1990909">
    <property type="term" value="C:Wnt signalosome"/>
    <property type="evidence" value="ECO:0007669"/>
    <property type="project" value="UniProtKB-ARBA"/>
</dbReference>
<dbReference type="Gene3D" id="1.25.10.10">
    <property type="entry name" value="Leucine-rich Repeat Variant"/>
    <property type="match status" value="2"/>
</dbReference>
<evidence type="ECO:0000256" key="30">
    <source>
        <dbReference type="ARBA" id="ARBA00022840"/>
    </source>
</evidence>
<dbReference type="SUPFAM" id="SSF50978">
    <property type="entry name" value="WD40 repeat-like"/>
    <property type="match status" value="1"/>
</dbReference>
<dbReference type="GO" id="GO:0031267">
    <property type="term" value="F:small GTPase binding"/>
    <property type="evidence" value="ECO:0007669"/>
    <property type="project" value="UniProtKB-ARBA"/>
</dbReference>
<evidence type="ECO:0000256" key="33">
    <source>
        <dbReference type="ARBA" id="ARBA00023018"/>
    </source>
</evidence>
<dbReference type="GO" id="GO:1904887">
    <property type="term" value="P:Wnt signalosome assembly"/>
    <property type="evidence" value="ECO:0007669"/>
    <property type="project" value="UniProtKB-ARBA"/>
</dbReference>
<keyword evidence="18" id="KW-0597">Phosphoprotein</keyword>
<evidence type="ECO:0000256" key="9">
    <source>
        <dbReference type="ARBA" id="ARBA00004432"/>
    </source>
</evidence>
<keyword evidence="15" id="KW-0343">GTPase activation</keyword>
<keyword evidence="33" id="KW-0770">Synapse</keyword>
<dbReference type="Gene3D" id="2.130.10.10">
    <property type="entry name" value="YVTN repeat-like/Quinoprotein amine dehydrogenase"/>
    <property type="match status" value="1"/>
</dbReference>
<dbReference type="InterPro" id="IPR005225">
    <property type="entry name" value="Small_GTP-bd"/>
</dbReference>
<comment type="catalytic activity">
    <reaction evidence="44">
        <text>GTP + H2O = GDP + phosphate + H(+)</text>
        <dbReference type="Rhea" id="RHEA:19669"/>
        <dbReference type="ChEBI" id="CHEBI:15377"/>
        <dbReference type="ChEBI" id="CHEBI:15378"/>
        <dbReference type="ChEBI" id="CHEBI:37565"/>
        <dbReference type="ChEBI" id="CHEBI:43474"/>
        <dbReference type="ChEBI" id="CHEBI:58189"/>
    </reaction>
</comment>
<evidence type="ECO:0000256" key="42">
    <source>
        <dbReference type="ARBA" id="ARBA00023329"/>
    </source>
</evidence>
<keyword evidence="51" id="KW-1185">Reference proteome</keyword>
<dbReference type="GO" id="GO:0007029">
    <property type="term" value="P:endoplasmic reticulum organization"/>
    <property type="evidence" value="ECO:0007669"/>
    <property type="project" value="UniProtKB-ARBA"/>
</dbReference>
<gene>
    <name evidence="52" type="primary">LRRK2</name>
</gene>
<evidence type="ECO:0000256" key="24">
    <source>
        <dbReference type="ARBA" id="ARBA00022753"/>
    </source>
</evidence>
<evidence type="ECO:0000256" key="22">
    <source>
        <dbReference type="ARBA" id="ARBA00022737"/>
    </source>
</evidence>
<dbReference type="InterPro" id="IPR056593">
    <property type="entry name" value="ANK_LRRK2"/>
</dbReference>
<keyword evidence="28" id="KW-0378">Hydrolase</keyword>
<dbReference type="InterPro" id="IPR001611">
    <property type="entry name" value="Leu-rich_rpt"/>
</dbReference>
<dbReference type="GO" id="GO:0035640">
    <property type="term" value="P:exploration behavior"/>
    <property type="evidence" value="ECO:0007669"/>
    <property type="project" value="UniProtKB-ARBA"/>
</dbReference>
<dbReference type="NCBIfam" id="TIGR00231">
    <property type="entry name" value="small_GTP"/>
    <property type="match status" value="1"/>
</dbReference>
<dbReference type="FunFam" id="3.30.70.1390:FF:000001">
    <property type="entry name" value="Leucine-rich repeat serine/threonine-protein kinase 2"/>
    <property type="match status" value="1"/>
</dbReference>
<dbReference type="GO" id="GO:0030425">
    <property type="term" value="C:dendrite"/>
    <property type="evidence" value="ECO:0007669"/>
    <property type="project" value="UniProtKB-SubCell"/>
</dbReference>
<evidence type="ECO:0000256" key="2">
    <source>
        <dbReference type="ARBA" id="ARBA00004177"/>
    </source>
</evidence>
<dbReference type="InterPro" id="IPR017441">
    <property type="entry name" value="Protein_kinase_ATP_BS"/>
</dbReference>
<dbReference type="InterPro" id="IPR057263">
    <property type="entry name" value="COR-B"/>
</dbReference>
<evidence type="ECO:0000256" key="15">
    <source>
        <dbReference type="ARBA" id="ARBA00022468"/>
    </source>
</evidence>
<dbReference type="GO" id="GO:0005789">
    <property type="term" value="C:endoplasmic reticulum membrane"/>
    <property type="evidence" value="ECO:0007669"/>
    <property type="project" value="UniProtKB-SubCell"/>
</dbReference>
<evidence type="ECO:0000256" key="16">
    <source>
        <dbReference type="ARBA" id="ARBA00022490"/>
    </source>
</evidence>
<evidence type="ECO:0000313" key="51">
    <source>
        <dbReference type="Proteomes" id="UP000694851"/>
    </source>
</evidence>
<evidence type="ECO:0000256" key="41">
    <source>
        <dbReference type="ARBA" id="ARBA00023273"/>
    </source>
</evidence>
<evidence type="ECO:0000256" key="19">
    <source>
        <dbReference type="ARBA" id="ARBA00022574"/>
    </source>
</evidence>
<dbReference type="FunFam" id="3.40.50.300:FF:000656">
    <property type="entry name" value="Leucine-rich repeat serine/threonine-protein kinase 2"/>
    <property type="match status" value="1"/>
</dbReference>
<dbReference type="Pfam" id="PF23748">
    <property type="entry name" value="Beta-prop_LRRK2"/>
    <property type="match status" value="1"/>
</dbReference>
<keyword evidence="25 52" id="KW-0418">Kinase</keyword>
<evidence type="ECO:0000256" key="31">
    <source>
        <dbReference type="ARBA" id="ARBA00022843"/>
    </source>
</evidence>
<dbReference type="GO" id="GO:0050804">
    <property type="term" value="P:modulation of chemical synaptic transmission"/>
    <property type="evidence" value="ECO:0007669"/>
    <property type="project" value="UniProtKB-ARBA"/>
</dbReference>
<feature type="domain" description="Protein kinase" evidence="49">
    <location>
        <begin position="1871"/>
        <end position="2138"/>
    </location>
</feature>
<dbReference type="EC" id="2.7.11.1" evidence="14"/>
<comment type="catalytic activity">
    <reaction evidence="43">
        <text>L-threonyl-[protein] + ATP = O-phospho-L-threonyl-[protein] + ADP + H(+)</text>
        <dbReference type="Rhea" id="RHEA:46608"/>
        <dbReference type="Rhea" id="RHEA-COMP:11060"/>
        <dbReference type="Rhea" id="RHEA-COMP:11605"/>
        <dbReference type="ChEBI" id="CHEBI:15378"/>
        <dbReference type="ChEBI" id="CHEBI:30013"/>
        <dbReference type="ChEBI" id="CHEBI:30616"/>
        <dbReference type="ChEBI" id="CHEBI:61977"/>
        <dbReference type="ChEBI" id="CHEBI:456216"/>
        <dbReference type="EC" id="2.7.11.1"/>
    </reaction>
</comment>
<evidence type="ECO:0000256" key="26">
    <source>
        <dbReference type="ARBA" id="ARBA00022782"/>
    </source>
</evidence>
<keyword evidence="24" id="KW-0967">Endosome</keyword>
<dbReference type="GO" id="GO:0005096">
    <property type="term" value="F:GTPase activator activity"/>
    <property type="evidence" value="ECO:0007669"/>
    <property type="project" value="UniProtKB-KW"/>
</dbReference>
<dbReference type="Gene3D" id="3.30.70.1390">
    <property type="entry name" value="ROC domain from the Parkinson's disease-associated leucine-rich repeat kinase 2"/>
    <property type="match status" value="1"/>
</dbReference>
<keyword evidence="16" id="KW-0963">Cytoplasm</keyword>
<dbReference type="FunFam" id="1.10.510.10:FF:001216">
    <property type="entry name" value="Leucine-rich repeat kinase 2"/>
    <property type="match status" value="1"/>
</dbReference>
<dbReference type="GeneID" id="109376683"/>
<dbReference type="GO" id="GO:0042391">
    <property type="term" value="P:regulation of membrane potential"/>
    <property type="evidence" value="ECO:0007669"/>
    <property type="project" value="UniProtKB-ARBA"/>
</dbReference>
<dbReference type="GO" id="GO:0060627">
    <property type="term" value="P:regulation of vesicle-mediated transport"/>
    <property type="evidence" value="ECO:0007669"/>
    <property type="project" value="UniProtKB-ARBA"/>
</dbReference>
<dbReference type="RefSeq" id="XP_019488305.1">
    <property type="nucleotide sequence ID" value="XM_019632760.1"/>
</dbReference>
<keyword evidence="36" id="KW-0496">Mitochondrion</keyword>
<organism evidence="51 52">
    <name type="scientific">Hipposideros armiger</name>
    <name type="common">Great Himalayan leaf-nosed bat</name>
    <dbReference type="NCBI Taxonomy" id="186990"/>
    <lineage>
        <taxon>Eukaryota</taxon>
        <taxon>Metazoa</taxon>
        <taxon>Chordata</taxon>
        <taxon>Craniata</taxon>
        <taxon>Vertebrata</taxon>
        <taxon>Euteleostomi</taxon>
        <taxon>Mammalia</taxon>
        <taxon>Eutheria</taxon>
        <taxon>Laurasiatheria</taxon>
        <taxon>Chiroptera</taxon>
        <taxon>Yinpterochiroptera</taxon>
        <taxon>Rhinolophoidea</taxon>
        <taxon>Hipposideridae</taxon>
        <taxon>Hipposideros</taxon>
    </lineage>
</organism>
<dbReference type="SMART" id="SM00175">
    <property type="entry name" value="RAB"/>
    <property type="match status" value="1"/>
</dbReference>
<dbReference type="Gene3D" id="3.30.200.20">
    <property type="entry name" value="Phosphorylase Kinase, domain 1"/>
    <property type="match status" value="1"/>
</dbReference>
<protein>
    <recommendedName>
        <fullName evidence="46">Leucine-rich repeat serine/threonine-protein kinase 2</fullName>
        <ecNumber evidence="14">2.7.11.1</ecNumber>
    </recommendedName>
</protein>
<dbReference type="FunFam" id="1.25.40.20:FF:000219">
    <property type="entry name" value="Leucine-rich repeat serine/threonine-protein kinase 2"/>
    <property type="match status" value="1"/>
</dbReference>
<dbReference type="Gene3D" id="3.40.50.300">
    <property type="entry name" value="P-loop containing nucleotide triphosphate hydrolases"/>
    <property type="match status" value="1"/>
</dbReference>
<keyword evidence="26" id="KW-0221">Differentiation</keyword>
<keyword evidence="21" id="KW-0808">Transferase</keyword>
<keyword evidence="42" id="KW-0968">Cytoplasmic vesicle</keyword>
<dbReference type="SMART" id="SM00364">
    <property type="entry name" value="LRR_BAC"/>
    <property type="match status" value="7"/>
</dbReference>
<evidence type="ECO:0000256" key="17">
    <source>
        <dbReference type="ARBA" id="ARBA00022527"/>
    </source>
</evidence>
<dbReference type="Pfam" id="PF16095">
    <property type="entry name" value="COR-A"/>
    <property type="match status" value="1"/>
</dbReference>
<keyword evidence="38" id="KW-0472">Membrane</keyword>
<dbReference type="InterPro" id="IPR027417">
    <property type="entry name" value="P-loop_NTPase"/>
</dbReference>
<dbReference type="GO" id="GO:0007030">
    <property type="term" value="P:Golgi organization"/>
    <property type="evidence" value="ECO:0007669"/>
    <property type="project" value="UniProtKB-ARBA"/>
</dbReference>
<dbReference type="InterPro" id="IPR011009">
    <property type="entry name" value="Kinase-like_dom_sf"/>
</dbReference>
<accession>A0A8B7QJF3</accession>
<dbReference type="GO" id="GO:0035556">
    <property type="term" value="P:intracellular signal transduction"/>
    <property type="evidence" value="ECO:0007669"/>
    <property type="project" value="UniProtKB-ARBA"/>
</dbReference>
<comment type="subcellular location">
    <subcellularLocation>
        <location evidence="12">Cell projection</location>
        <location evidence="12">Axon</location>
    </subcellularLocation>
    <subcellularLocation>
        <location evidence="5">Cell projection</location>
        <location evidence="5">Dendrite</location>
    </subcellularLocation>
    <subcellularLocation>
        <location evidence="3">Cytoplasm</location>
        <location evidence="3">Cytoskeleton</location>
    </subcellularLocation>
    <subcellularLocation>
        <location evidence="4">Cytoplasmic vesicle</location>
        <location evidence="4">Phagosome</location>
    </subcellularLocation>
    <subcellularLocation>
        <location evidence="9">Cytoplasmic vesicle</location>
        <location evidence="9">Secretory vesicle</location>
        <location evidence="9">Synaptic vesicle membrane</location>
    </subcellularLocation>
    <subcellularLocation>
        <location evidence="8">Endoplasmic reticulum membrane</location>
        <topology evidence="8">Peripheral membrane protein</topology>
    </subcellularLocation>
    <subcellularLocation>
        <location evidence="2">Endosome</location>
    </subcellularLocation>
    <subcellularLocation>
        <location evidence="7">Golgi apparatus membrane</location>
        <topology evidence="7">Peripheral membrane protein</topology>
    </subcellularLocation>
    <subcellularLocation>
        <location evidence="6">Lysosome</location>
    </subcellularLocation>
    <subcellularLocation>
        <location evidence="10">Mitochondrion outer membrane</location>
        <topology evidence="10">Peripheral membrane protein</topology>
    </subcellularLocation>
    <subcellularLocation>
        <location evidence="11">Perikaryon</location>
    </subcellularLocation>
</comment>
<dbReference type="GO" id="GO:0016192">
    <property type="term" value="P:vesicle-mediated transport"/>
    <property type="evidence" value="ECO:0007669"/>
    <property type="project" value="UniProtKB-ARBA"/>
</dbReference>
<dbReference type="GO" id="GO:0005524">
    <property type="term" value="F:ATP binding"/>
    <property type="evidence" value="ECO:0007669"/>
    <property type="project" value="UniProtKB-UniRule"/>
</dbReference>
<dbReference type="InterPro" id="IPR020859">
    <property type="entry name" value="ROC"/>
</dbReference>
<evidence type="ECO:0000256" key="29">
    <source>
        <dbReference type="ARBA" id="ARBA00022824"/>
    </source>
</evidence>
<dbReference type="GO" id="GO:0005829">
    <property type="term" value="C:cytosol"/>
    <property type="evidence" value="ECO:0007669"/>
    <property type="project" value="UniProtKB-ARBA"/>
</dbReference>
<dbReference type="GO" id="GO:0005525">
    <property type="term" value="F:GTP binding"/>
    <property type="evidence" value="ECO:0007669"/>
    <property type="project" value="UniProtKB-KW"/>
</dbReference>
<dbReference type="SMART" id="SM00369">
    <property type="entry name" value="LRR_TYP"/>
    <property type="match status" value="7"/>
</dbReference>
<evidence type="ECO:0000256" key="21">
    <source>
        <dbReference type="ARBA" id="ARBA00022679"/>
    </source>
</evidence>
<evidence type="ECO:0000256" key="3">
    <source>
        <dbReference type="ARBA" id="ARBA00004245"/>
    </source>
</evidence>
<dbReference type="InterPro" id="IPR032675">
    <property type="entry name" value="LRR_dom_sf"/>
</dbReference>
<dbReference type="InterPro" id="IPR000719">
    <property type="entry name" value="Prot_kinase_dom"/>
</dbReference>
<evidence type="ECO:0000256" key="18">
    <source>
        <dbReference type="ARBA" id="ARBA00022553"/>
    </source>
</evidence>
<dbReference type="GO" id="GO:0070973">
    <property type="term" value="P:protein localization to endoplasmic reticulum exit site"/>
    <property type="evidence" value="ECO:0007669"/>
    <property type="project" value="UniProtKB-ARBA"/>
</dbReference>